<dbReference type="PANTHER" id="PTHR43178:SF5">
    <property type="entry name" value="LIPOAMIDE ACYLTRANSFERASE COMPONENT OF BRANCHED-CHAIN ALPHA-KETO ACID DEHYDROGENASE COMPLEX, MITOCHONDRIAL"/>
    <property type="match status" value="1"/>
</dbReference>
<dbReference type="Proteomes" id="UP000000379">
    <property type="component" value="Chromosome"/>
</dbReference>
<reference evidence="10 11" key="2">
    <citation type="journal article" date="2011" name="Stand. Genomic Sci.">
        <title>Complete genome sequence of Truepera radiovictrix type strain (RQ-24).</title>
        <authorList>
            <person name="Ivanova N."/>
            <person name="Rohde C."/>
            <person name="Munk C."/>
            <person name="Nolan M."/>
            <person name="Lucas S."/>
            <person name="Del Rio T.G."/>
            <person name="Tice H."/>
            <person name="Deshpande S."/>
            <person name="Cheng J.F."/>
            <person name="Tapia R."/>
            <person name="Han C."/>
            <person name="Goodwin L."/>
            <person name="Pitluck S."/>
            <person name="Liolios K."/>
            <person name="Mavromatis K."/>
            <person name="Mikhailova N."/>
            <person name="Pati A."/>
            <person name="Chen A."/>
            <person name="Palaniappan K."/>
            <person name="Land M."/>
            <person name="Hauser L."/>
            <person name="Chang Y.J."/>
            <person name="Jeffries C.D."/>
            <person name="Brambilla E."/>
            <person name="Rohde M."/>
            <person name="Goker M."/>
            <person name="Tindall B.J."/>
            <person name="Woyke T."/>
            <person name="Bristow J."/>
            <person name="Eisen J.A."/>
            <person name="Markowitz V."/>
            <person name="Hugenholtz P."/>
            <person name="Kyrpides N.C."/>
            <person name="Klenk H.P."/>
            <person name="Lapidus A."/>
        </authorList>
    </citation>
    <scope>NUCLEOTIDE SEQUENCE [LARGE SCALE GENOMIC DNA]</scope>
    <source>
        <strain evidence="11">DSM 17093 / CIP 108686 / LMG 22925 / RQ-24</strain>
    </source>
</reference>
<evidence type="ECO:0000256" key="5">
    <source>
        <dbReference type="ARBA" id="ARBA00023315"/>
    </source>
</evidence>
<dbReference type="STRING" id="649638.Trad_0748"/>
<evidence type="ECO:0000256" key="6">
    <source>
        <dbReference type="RuleBase" id="RU003423"/>
    </source>
</evidence>
<evidence type="ECO:0000259" key="9">
    <source>
        <dbReference type="PROSITE" id="PS51826"/>
    </source>
</evidence>
<reference evidence="11" key="1">
    <citation type="submission" date="2010-05" db="EMBL/GenBank/DDBJ databases">
        <title>The complete genome of Truepera radiovictris DSM 17093.</title>
        <authorList>
            <consortium name="US DOE Joint Genome Institute (JGI-PGF)"/>
            <person name="Lucas S."/>
            <person name="Copeland A."/>
            <person name="Lapidus A."/>
            <person name="Glavina del Rio T."/>
            <person name="Dalin E."/>
            <person name="Tice H."/>
            <person name="Bruce D."/>
            <person name="Goodwin L."/>
            <person name="Pitluck S."/>
            <person name="Kyrpides N."/>
            <person name="Mavromatis K."/>
            <person name="Ovchinnikova G."/>
            <person name="Munk A.C."/>
            <person name="Detter J.C."/>
            <person name="Han C."/>
            <person name="Tapia R."/>
            <person name="Land M."/>
            <person name="Hauser L."/>
            <person name="Markowitz V."/>
            <person name="Cheng J.-F."/>
            <person name="Hugenholtz P."/>
            <person name="Woyke T."/>
            <person name="Wu D."/>
            <person name="Tindall B."/>
            <person name="Pomrenke H.G."/>
            <person name="Brambilla E."/>
            <person name="Klenk H.-P."/>
            <person name="Eisen J.A."/>
        </authorList>
    </citation>
    <scope>NUCLEOTIDE SEQUENCE [LARGE SCALE GENOMIC DNA]</scope>
    <source>
        <strain evidence="11">DSM 17093 / CIP 108686 / LMG 22925 / RQ-24</strain>
    </source>
</reference>
<dbReference type="InterPro" id="IPR023213">
    <property type="entry name" value="CAT-like_dom_sf"/>
</dbReference>
<feature type="domain" description="Lipoyl-binding" evidence="8">
    <location>
        <begin position="2"/>
        <end position="77"/>
    </location>
</feature>
<name>D7CTM6_TRURR</name>
<keyword evidence="11" id="KW-1185">Reference proteome</keyword>
<dbReference type="PANTHER" id="PTHR43178">
    <property type="entry name" value="DIHYDROLIPOAMIDE ACETYLTRANSFERASE COMPONENT OF PYRUVATE DEHYDROGENASE COMPLEX"/>
    <property type="match status" value="1"/>
</dbReference>
<dbReference type="RefSeq" id="WP_013177255.1">
    <property type="nucleotide sequence ID" value="NC_014221.1"/>
</dbReference>
<dbReference type="KEGG" id="tra:Trad_0748"/>
<protein>
    <recommendedName>
        <fullName evidence="6">Dihydrolipoamide acetyltransferase component of pyruvate dehydrogenase complex</fullName>
        <ecNumber evidence="6">2.3.1.-</ecNumber>
    </recommendedName>
</protein>
<evidence type="ECO:0000256" key="1">
    <source>
        <dbReference type="ARBA" id="ARBA00001938"/>
    </source>
</evidence>
<dbReference type="SUPFAM" id="SSF47005">
    <property type="entry name" value="Peripheral subunit-binding domain of 2-oxo acid dehydrogenase complex"/>
    <property type="match status" value="1"/>
</dbReference>
<dbReference type="EMBL" id="CP002049">
    <property type="protein sequence ID" value="ADI13883.1"/>
    <property type="molecule type" value="Genomic_DNA"/>
</dbReference>
<dbReference type="CDD" id="cd06849">
    <property type="entry name" value="lipoyl_domain"/>
    <property type="match status" value="1"/>
</dbReference>
<dbReference type="Pfam" id="PF02817">
    <property type="entry name" value="E3_binding"/>
    <property type="match status" value="1"/>
</dbReference>
<accession>D7CTM6</accession>
<feature type="compositionally biased region" description="Low complexity" evidence="7">
    <location>
        <begin position="81"/>
        <end position="91"/>
    </location>
</feature>
<dbReference type="InterPro" id="IPR004167">
    <property type="entry name" value="PSBD"/>
</dbReference>
<gene>
    <name evidence="10" type="ordered locus">Trad_0748</name>
</gene>
<evidence type="ECO:0000313" key="10">
    <source>
        <dbReference type="EMBL" id="ADI13883.1"/>
    </source>
</evidence>
<dbReference type="EC" id="2.3.1.-" evidence="6"/>
<feature type="region of interest" description="Disordered" evidence="7">
    <location>
        <begin position="81"/>
        <end position="137"/>
    </location>
</feature>
<dbReference type="Pfam" id="PF00364">
    <property type="entry name" value="Biotin_lipoyl"/>
    <property type="match status" value="1"/>
</dbReference>
<evidence type="ECO:0000259" key="8">
    <source>
        <dbReference type="PROSITE" id="PS50968"/>
    </source>
</evidence>
<keyword evidence="4 6" id="KW-0450">Lipoyl</keyword>
<evidence type="ECO:0000256" key="2">
    <source>
        <dbReference type="ARBA" id="ARBA00007317"/>
    </source>
</evidence>
<keyword evidence="5 6" id="KW-0012">Acyltransferase</keyword>
<proteinExistence type="inferred from homology"/>
<dbReference type="PROSITE" id="PS51826">
    <property type="entry name" value="PSBD"/>
    <property type="match status" value="1"/>
</dbReference>
<dbReference type="InterPro" id="IPR003016">
    <property type="entry name" value="2-oxoA_DH_lipoyl-BS"/>
</dbReference>
<evidence type="ECO:0000313" key="11">
    <source>
        <dbReference type="Proteomes" id="UP000000379"/>
    </source>
</evidence>
<comment type="similarity">
    <text evidence="2 6">Belongs to the 2-oxoacid dehydrogenase family.</text>
</comment>
<organism evidence="10 11">
    <name type="scientific">Truepera radiovictrix (strain DSM 17093 / CIP 108686 / LMG 22925 / RQ-24)</name>
    <dbReference type="NCBI Taxonomy" id="649638"/>
    <lineage>
        <taxon>Bacteria</taxon>
        <taxon>Thermotogati</taxon>
        <taxon>Deinococcota</taxon>
        <taxon>Deinococci</taxon>
        <taxon>Trueperales</taxon>
        <taxon>Trueperaceae</taxon>
        <taxon>Truepera</taxon>
    </lineage>
</organism>
<dbReference type="Gene3D" id="2.40.50.100">
    <property type="match status" value="1"/>
</dbReference>
<dbReference type="eggNOG" id="COG0508">
    <property type="taxonomic scope" value="Bacteria"/>
</dbReference>
<dbReference type="FunFam" id="3.30.559.10:FF:000007">
    <property type="entry name" value="Dihydrolipoamide acetyltransferase component of pyruvate dehydrogenase complex"/>
    <property type="match status" value="1"/>
</dbReference>
<sequence>MPRELVLPELAESVVEGEIVKWLVAEGETVAQDQPVVEVMTDKVTVELPSPFAGTLEKHLVAEGAVVAVHDPIALFSDDATGTQEAGATAEEAPKLEVAEAPTADAPPVTPTGREPSVQAREERSIVEPSSGVGEDDGDALSLFKADKDDPGAPVYQVRRGAAPQAAKATGPYGRPLAVPAARKLARELGLELTAVAGSGPHGRIRVEDVRRAAEASAPAAAEPPSAPAPTPKAPAYKTPAGYEGLEERVPVRGLRRAIANQMVASHLQTVRTLHVDEVDVTELVALRERLKPLAERRGVKLSYLPFIMKAAVAALKRFPVLNASFDEERGEIVLKRFYNLGLAVATDVGLVVPVVKDVDRKSVLEIAGEVSALAAKAREGKLAPEDVRGGTFSITNIGSLGGLFSFPIINVPEAAILGVHSIKKRPVVLPDDTIAARQMLYLSLSFDHRLVDGAEAAQFTSYVIELLGSPESLMLEG</sequence>
<evidence type="ECO:0000256" key="4">
    <source>
        <dbReference type="ARBA" id="ARBA00022823"/>
    </source>
</evidence>
<dbReference type="SUPFAM" id="SSF51230">
    <property type="entry name" value="Single hybrid motif"/>
    <property type="match status" value="1"/>
</dbReference>
<dbReference type="InterPro" id="IPR011053">
    <property type="entry name" value="Single_hybrid_motif"/>
</dbReference>
<dbReference type="GO" id="GO:0031405">
    <property type="term" value="F:lipoic acid binding"/>
    <property type="evidence" value="ECO:0007669"/>
    <property type="project" value="TreeGrafter"/>
</dbReference>
<feature type="domain" description="Peripheral subunit-binding (PSBD)" evidence="9">
    <location>
        <begin position="177"/>
        <end position="214"/>
    </location>
</feature>
<dbReference type="AlphaFoldDB" id="D7CTM6"/>
<dbReference type="PROSITE" id="PS50968">
    <property type="entry name" value="BIOTINYL_LIPOYL"/>
    <property type="match status" value="1"/>
</dbReference>
<feature type="region of interest" description="Disordered" evidence="7">
    <location>
        <begin position="216"/>
        <end position="239"/>
    </location>
</feature>
<dbReference type="GO" id="GO:0005737">
    <property type="term" value="C:cytoplasm"/>
    <property type="evidence" value="ECO:0007669"/>
    <property type="project" value="TreeGrafter"/>
</dbReference>
<dbReference type="HOGENOM" id="CLU_016733_10_0_0"/>
<dbReference type="SUPFAM" id="SSF52777">
    <property type="entry name" value="CoA-dependent acyltransferases"/>
    <property type="match status" value="1"/>
</dbReference>
<dbReference type="GO" id="GO:0016407">
    <property type="term" value="F:acetyltransferase activity"/>
    <property type="evidence" value="ECO:0007669"/>
    <property type="project" value="TreeGrafter"/>
</dbReference>
<dbReference type="InterPro" id="IPR050743">
    <property type="entry name" value="2-oxoacid_DH_E2_comp"/>
</dbReference>
<evidence type="ECO:0000256" key="3">
    <source>
        <dbReference type="ARBA" id="ARBA00022679"/>
    </source>
</evidence>
<dbReference type="PROSITE" id="PS00189">
    <property type="entry name" value="LIPOYL"/>
    <property type="match status" value="1"/>
</dbReference>
<dbReference type="Gene3D" id="3.30.559.10">
    <property type="entry name" value="Chloramphenicol acetyltransferase-like domain"/>
    <property type="match status" value="1"/>
</dbReference>
<dbReference type="Pfam" id="PF00198">
    <property type="entry name" value="2-oxoacid_dh"/>
    <property type="match status" value="1"/>
</dbReference>
<dbReference type="InterPro" id="IPR036625">
    <property type="entry name" value="E3-bd_dom_sf"/>
</dbReference>
<comment type="cofactor">
    <cofactor evidence="1 6">
        <name>(R)-lipoate</name>
        <dbReference type="ChEBI" id="CHEBI:83088"/>
    </cofactor>
</comment>
<dbReference type="Gene3D" id="4.10.320.10">
    <property type="entry name" value="E3-binding domain"/>
    <property type="match status" value="1"/>
</dbReference>
<dbReference type="InterPro" id="IPR001078">
    <property type="entry name" value="2-oxoacid_DH_actylTfrase"/>
</dbReference>
<dbReference type="InterPro" id="IPR000089">
    <property type="entry name" value="Biotin_lipoyl"/>
</dbReference>
<evidence type="ECO:0000256" key="7">
    <source>
        <dbReference type="SAM" id="MobiDB-lite"/>
    </source>
</evidence>
<keyword evidence="3 6" id="KW-0808">Transferase</keyword>
<dbReference type="OrthoDB" id="9805770at2"/>